<dbReference type="PANTHER" id="PTHR36351">
    <property type="entry name" value="EMBRYO SAC DEVELOPMENT ARREST 12"/>
    <property type="match status" value="1"/>
</dbReference>
<sequence length="513" mass="56739">MAMESFATPYPVIFHDGEREHDKGHIGVHSVLTFKRFQALLSQKVGLPAGQVSAVFVCRRTVKDTDTKRQKLPINENTNFNIILNQHNPKSEKDCHFLVSMKKSKKERKGSRRRSAETDNGDDGSVSPRGDVSPHCEEVCKDGACGESNDAVLLPEVTFENSHRVQVSHEKESERESQGSPSRYNAESLNQERLEHTSSPKPVFRPAAEGSPQSFSSSPRSPAAQSPPLLETSAQSMNSKSPGSNPQTLRHWLNNGTSSDSRPSSDKRLLRRDPTNLGSPILGWQNMDKPMETHGSVRQVVDTRSDKAWLKGEPLDVRPMLLRNDHKWAAGHQFQQTLVSRNAEGLQQDRYSDPLLTRSPVLLQRNGILNLSGTSTPPALLPATRPLVFTPMDNMILPRVSSGISGLASGTSALNLQQAQAHYLNLQAQQSEQMYLNLQALSKMRGVVRGLAAYENGNHKPSGVCQHCYRFQERKINPTPFHLCVHDQVTNGFRGPSPAGPIERPGKRVEAAA</sequence>
<evidence type="ECO:0000313" key="4">
    <source>
        <dbReference type="Proteomes" id="UP000886520"/>
    </source>
</evidence>
<feature type="compositionally biased region" description="Polar residues" evidence="1">
    <location>
        <begin position="178"/>
        <end position="189"/>
    </location>
</feature>
<feature type="compositionally biased region" description="Basic residues" evidence="1">
    <location>
        <begin position="102"/>
        <end position="113"/>
    </location>
</feature>
<dbReference type="PANTHER" id="PTHR36351:SF1">
    <property type="entry name" value="EMBRYO SAC DEVELOPMENT ARREST 12"/>
    <property type="match status" value="1"/>
</dbReference>
<dbReference type="EMBL" id="JABFUD020000001">
    <property type="protein sequence ID" value="KAI5084959.1"/>
    <property type="molecule type" value="Genomic_DNA"/>
</dbReference>
<feature type="domain" description="DUF7138" evidence="2">
    <location>
        <begin position="9"/>
        <end position="88"/>
    </location>
</feature>
<dbReference type="AlphaFoldDB" id="A0A9D4VEK4"/>
<reference evidence="3" key="1">
    <citation type="submission" date="2021-01" db="EMBL/GenBank/DDBJ databases">
        <title>Adiantum capillus-veneris genome.</title>
        <authorList>
            <person name="Fang Y."/>
            <person name="Liao Q."/>
        </authorList>
    </citation>
    <scope>NUCLEOTIDE SEQUENCE</scope>
    <source>
        <strain evidence="3">H3</strain>
        <tissue evidence="3">Leaf</tissue>
    </source>
</reference>
<proteinExistence type="predicted"/>
<feature type="compositionally biased region" description="Basic and acidic residues" evidence="1">
    <location>
        <begin position="263"/>
        <end position="274"/>
    </location>
</feature>
<dbReference type="OrthoDB" id="778072at2759"/>
<dbReference type="Proteomes" id="UP000886520">
    <property type="component" value="Chromosome 1"/>
</dbReference>
<feature type="compositionally biased region" description="Polar residues" evidence="1">
    <location>
        <begin position="232"/>
        <end position="262"/>
    </location>
</feature>
<keyword evidence="4" id="KW-1185">Reference proteome</keyword>
<dbReference type="InterPro" id="IPR055562">
    <property type="entry name" value="DUF7138"/>
</dbReference>
<dbReference type="Pfam" id="PF23596">
    <property type="entry name" value="DUF7138"/>
    <property type="match status" value="1"/>
</dbReference>
<evidence type="ECO:0000259" key="2">
    <source>
        <dbReference type="Pfam" id="PF23596"/>
    </source>
</evidence>
<feature type="compositionally biased region" description="Low complexity" evidence="1">
    <location>
        <begin position="211"/>
        <end position="228"/>
    </location>
</feature>
<feature type="region of interest" description="Disordered" evidence="1">
    <location>
        <begin position="162"/>
        <end position="289"/>
    </location>
</feature>
<gene>
    <name evidence="3" type="ORF">GOP47_0001128</name>
</gene>
<protein>
    <recommendedName>
        <fullName evidence="2">DUF7138 domain-containing protein</fullName>
    </recommendedName>
</protein>
<evidence type="ECO:0000313" key="3">
    <source>
        <dbReference type="EMBL" id="KAI5084959.1"/>
    </source>
</evidence>
<evidence type="ECO:0000256" key="1">
    <source>
        <dbReference type="SAM" id="MobiDB-lite"/>
    </source>
</evidence>
<feature type="region of interest" description="Disordered" evidence="1">
    <location>
        <begin position="102"/>
        <end position="135"/>
    </location>
</feature>
<accession>A0A9D4VEK4</accession>
<organism evidence="3 4">
    <name type="scientific">Adiantum capillus-veneris</name>
    <name type="common">Maidenhair fern</name>
    <dbReference type="NCBI Taxonomy" id="13818"/>
    <lineage>
        <taxon>Eukaryota</taxon>
        <taxon>Viridiplantae</taxon>
        <taxon>Streptophyta</taxon>
        <taxon>Embryophyta</taxon>
        <taxon>Tracheophyta</taxon>
        <taxon>Polypodiopsida</taxon>
        <taxon>Polypodiidae</taxon>
        <taxon>Polypodiales</taxon>
        <taxon>Pteridineae</taxon>
        <taxon>Pteridaceae</taxon>
        <taxon>Vittarioideae</taxon>
        <taxon>Adiantum</taxon>
    </lineage>
</organism>
<comment type="caution">
    <text evidence="3">The sequence shown here is derived from an EMBL/GenBank/DDBJ whole genome shotgun (WGS) entry which is preliminary data.</text>
</comment>
<name>A0A9D4VEK4_ADICA</name>
<feature type="compositionally biased region" description="Basic and acidic residues" evidence="1">
    <location>
        <begin position="162"/>
        <end position="177"/>
    </location>
</feature>